<evidence type="ECO:0000256" key="6">
    <source>
        <dbReference type="ARBA" id="ARBA00038076"/>
    </source>
</evidence>
<name>G5K769_9STRE</name>
<sequence>MIWPFENNTSGIIKKISKRNMKSDKNSKFFILLTIVISVCMVFSITLLSKGIEEEYKNTQRNKAQIGILGPTDEQLDVLNSKDDVEWIGEYFAIGNFFQEDKTITVAYGNKDYFLKQDGKHIQGKVPQNINELMLPQNYIDFLDKSYKVGDTISIDITGTGNKSKYTLSGIVDDTKESRGYFIYVSKDLAKTLSKDQFQLTAYTRLDTDLVNSNDILKFANCIIENTGIVNEQINLTEYFAVMSGSIKQGFPIPVPILAGLTMLLATIIIYGIFYSKVVKNVQMFGQLRTIGMTKKQIKAMASKEGNRYAVMGIPLGLLAGAIIGYIGSPEGFMIKTTIFYAIIIAFVAFLAVKIAIFKPVRLAMNISPVEGAKYLSYTGNVKNTSKLHRSLISSNLAKINVDRNKKKAILTVLMLGISGGLLIFTSTLAGSISPKKQATFKYYPVGKILVQIKNTVGSTFNEDSETYGSSKLQLEKNPLLDNTLVEELEAIDGVEKISPFNCVNMTITFPSTAGSITSITDFFPTLKREEIEEKQKVLTSGSANYDKMVNNNGILVVDGTGKVGDKLKITGRSSDGSEFNVAAVVIGTYDRSSLMETSPTVPGSPYFIMAYDTAKKLTGITEQTGILSITTSDNKFDKVLDSVQKIADKNGEIEVNSIEQTINNIKLQYSSSIKGLYMASAILFIFGTISLMNMLMVDFQNRKKEFGLLRAVGLTEKQLVNMLNKEIKIYVVGSLVLSLLLGSAISLVVCEHLDSINHSITYKVPWYFIILLVGVLILIYLIFSAYAKSQLKKTNILSAIRDE</sequence>
<feature type="transmembrane region" description="Helical" evidence="7">
    <location>
        <begin position="29"/>
        <end position="48"/>
    </location>
</feature>
<evidence type="ECO:0000256" key="2">
    <source>
        <dbReference type="ARBA" id="ARBA00022475"/>
    </source>
</evidence>
<dbReference type="PANTHER" id="PTHR30572:SF4">
    <property type="entry name" value="ABC TRANSPORTER PERMEASE YTRF"/>
    <property type="match status" value="1"/>
</dbReference>
<dbReference type="OrthoDB" id="9793166at2"/>
<organism evidence="9 10">
    <name type="scientific">Streptococcus pseudoporcinus LQ 940-04</name>
    <dbReference type="NCBI Taxonomy" id="875093"/>
    <lineage>
        <taxon>Bacteria</taxon>
        <taxon>Bacillati</taxon>
        <taxon>Bacillota</taxon>
        <taxon>Bacilli</taxon>
        <taxon>Lactobacillales</taxon>
        <taxon>Streptococcaceae</taxon>
        <taxon>Streptococcus</taxon>
    </lineage>
</organism>
<feature type="transmembrane region" description="Helical" evidence="7">
    <location>
        <begin position="765"/>
        <end position="784"/>
    </location>
</feature>
<feature type="transmembrane region" description="Helical" evidence="7">
    <location>
        <begin position="253"/>
        <end position="274"/>
    </location>
</feature>
<evidence type="ECO:0000256" key="5">
    <source>
        <dbReference type="ARBA" id="ARBA00023136"/>
    </source>
</evidence>
<keyword evidence="10" id="KW-1185">Reference proteome</keyword>
<comment type="caution">
    <text evidence="9">The sequence shown here is derived from an EMBL/GenBank/DDBJ whole genome shotgun (WGS) entry which is preliminary data.</text>
</comment>
<dbReference type="InterPro" id="IPR003838">
    <property type="entry name" value="ABC3_permease_C"/>
</dbReference>
<evidence type="ECO:0000259" key="8">
    <source>
        <dbReference type="Pfam" id="PF02687"/>
    </source>
</evidence>
<feature type="transmembrane region" description="Helical" evidence="7">
    <location>
        <begin position="409"/>
        <end position="430"/>
    </location>
</feature>
<evidence type="ECO:0000256" key="3">
    <source>
        <dbReference type="ARBA" id="ARBA00022692"/>
    </source>
</evidence>
<protein>
    <submittedName>
        <fullName evidence="9">Efflux ABC transporter, permease protein</fullName>
    </submittedName>
</protein>
<evidence type="ECO:0000313" key="9">
    <source>
        <dbReference type="EMBL" id="EHI65781.1"/>
    </source>
</evidence>
<dbReference type="AlphaFoldDB" id="G5K769"/>
<dbReference type="InterPro" id="IPR050250">
    <property type="entry name" value="Macrolide_Exporter_MacB"/>
</dbReference>
<dbReference type="GeneID" id="58554379"/>
<keyword evidence="3 7" id="KW-0812">Transmembrane</keyword>
<proteinExistence type="inferred from homology"/>
<evidence type="ECO:0000313" key="10">
    <source>
        <dbReference type="Proteomes" id="UP000003217"/>
    </source>
</evidence>
<keyword evidence="2" id="KW-1003">Cell membrane</keyword>
<gene>
    <name evidence="9" type="ORF">STRPS_0011</name>
</gene>
<dbReference type="GO" id="GO:0022857">
    <property type="term" value="F:transmembrane transporter activity"/>
    <property type="evidence" value="ECO:0007669"/>
    <property type="project" value="TreeGrafter"/>
</dbReference>
<dbReference type="Pfam" id="PF02687">
    <property type="entry name" value="FtsX"/>
    <property type="match status" value="2"/>
</dbReference>
<reference evidence="9 10" key="1">
    <citation type="journal article" date="2014" name="Int. J. Syst. Evol. Microbiol.">
        <title>Phylogenomics and the dynamic genome evolution of the genus Streptococcus.</title>
        <authorList>
            <consortium name="The Broad Institute Genome Sequencing Platform"/>
            <person name="Richards V.P."/>
            <person name="Palmer S.R."/>
            <person name="Pavinski Bitar P.D."/>
            <person name="Qin X."/>
            <person name="Weinstock G.M."/>
            <person name="Highlander S.K."/>
            <person name="Town C.D."/>
            <person name="Burne R.A."/>
            <person name="Stanhope M.J."/>
        </authorList>
    </citation>
    <scope>NUCLEOTIDE SEQUENCE [LARGE SCALE GENOMIC DNA]</scope>
    <source>
        <strain evidence="9 10">LQ 940-04</strain>
    </source>
</reference>
<dbReference type="PANTHER" id="PTHR30572">
    <property type="entry name" value="MEMBRANE COMPONENT OF TRANSPORTER-RELATED"/>
    <property type="match status" value="1"/>
</dbReference>
<dbReference type="EMBL" id="AEUY02000004">
    <property type="protein sequence ID" value="EHI65781.1"/>
    <property type="molecule type" value="Genomic_DNA"/>
</dbReference>
<accession>G5K769</accession>
<evidence type="ECO:0000256" key="1">
    <source>
        <dbReference type="ARBA" id="ARBA00004651"/>
    </source>
</evidence>
<feature type="transmembrane region" description="Helical" evidence="7">
    <location>
        <begin position="728"/>
        <end position="750"/>
    </location>
</feature>
<keyword evidence="4 7" id="KW-1133">Transmembrane helix</keyword>
<feature type="transmembrane region" description="Helical" evidence="7">
    <location>
        <begin position="339"/>
        <end position="358"/>
    </location>
</feature>
<comment type="subcellular location">
    <subcellularLocation>
        <location evidence="1">Cell membrane</location>
        <topology evidence="1">Multi-pass membrane protein</topology>
    </subcellularLocation>
</comment>
<dbReference type="GO" id="GO:0005886">
    <property type="term" value="C:plasma membrane"/>
    <property type="evidence" value="ECO:0007669"/>
    <property type="project" value="UniProtKB-SubCell"/>
</dbReference>
<dbReference type="RefSeq" id="WP_007891033.1">
    <property type="nucleotide sequence ID" value="NZ_AEUY02000004.1"/>
</dbReference>
<feature type="domain" description="ABC3 transporter permease C-terminal" evidence="8">
    <location>
        <begin position="257"/>
        <end position="369"/>
    </location>
</feature>
<feature type="transmembrane region" description="Helical" evidence="7">
    <location>
        <begin position="677"/>
        <end position="697"/>
    </location>
</feature>
<feature type="transmembrane region" description="Helical" evidence="7">
    <location>
        <begin position="309"/>
        <end position="327"/>
    </location>
</feature>
<evidence type="ECO:0000256" key="7">
    <source>
        <dbReference type="SAM" id="Phobius"/>
    </source>
</evidence>
<feature type="domain" description="ABC3 transporter permease C-terminal" evidence="8">
    <location>
        <begin position="679"/>
        <end position="797"/>
    </location>
</feature>
<evidence type="ECO:0000256" key="4">
    <source>
        <dbReference type="ARBA" id="ARBA00022989"/>
    </source>
</evidence>
<keyword evidence="5 7" id="KW-0472">Membrane</keyword>
<comment type="similarity">
    <text evidence="6">Belongs to the ABC-4 integral membrane protein family.</text>
</comment>
<dbReference type="Proteomes" id="UP000003217">
    <property type="component" value="Unassembled WGS sequence"/>
</dbReference>